<feature type="compositionally biased region" description="Polar residues" evidence="4">
    <location>
        <begin position="953"/>
        <end position="965"/>
    </location>
</feature>
<feature type="compositionally biased region" description="Polar residues" evidence="4">
    <location>
        <begin position="545"/>
        <end position="557"/>
    </location>
</feature>
<feature type="region of interest" description="Disordered" evidence="4">
    <location>
        <begin position="406"/>
        <end position="563"/>
    </location>
</feature>
<dbReference type="GO" id="GO:0010032">
    <property type="term" value="P:meiotic chromosome condensation"/>
    <property type="evidence" value="ECO:0007669"/>
    <property type="project" value="TreeGrafter"/>
</dbReference>
<feature type="region of interest" description="Disordered" evidence="4">
    <location>
        <begin position="1145"/>
        <end position="1244"/>
    </location>
</feature>
<feature type="compositionally biased region" description="Basic and acidic residues" evidence="4">
    <location>
        <begin position="492"/>
        <end position="503"/>
    </location>
</feature>
<evidence type="ECO:0000256" key="3">
    <source>
        <dbReference type="ARBA" id="ARBA00023242"/>
    </source>
</evidence>
<dbReference type="PANTHER" id="PTHR14324:SF3">
    <property type="entry name" value="CONDENSIN-2 COMPLEX SUBUNIT H2"/>
    <property type="match status" value="1"/>
</dbReference>
<evidence type="ECO:0000259" key="6">
    <source>
        <dbReference type="Pfam" id="PF16858"/>
    </source>
</evidence>
<evidence type="ECO:0008006" key="8">
    <source>
        <dbReference type="Google" id="ProtNLM"/>
    </source>
</evidence>
<feature type="compositionally biased region" description="Polar residues" evidence="4">
    <location>
        <begin position="504"/>
        <end position="522"/>
    </location>
</feature>
<dbReference type="GO" id="GO:0005634">
    <property type="term" value="C:nucleus"/>
    <property type="evidence" value="ECO:0007669"/>
    <property type="project" value="UniProtKB-SubCell"/>
</dbReference>
<dbReference type="GO" id="GO:0000796">
    <property type="term" value="C:condensin complex"/>
    <property type="evidence" value="ECO:0007669"/>
    <property type="project" value="TreeGrafter"/>
</dbReference>
<proteinExistence type="inferred from homology"/>
<dbReference type="InterPro" id="IPR031737">
    <property type="entry name" value="CNDH2_C"/>
</dbReference>
<dbReference type="GO" id="GO:0051306">
    <property type="term" value="P:mitotic sister chromatid separation"/>
    <property type="evidence" value="ECO:0007669"/>
    <property type="project" value="TreeGrafter"/>
</dbReference>
<feature type="compositionally biased region" description="Basic and acidic residues" evidence="4">
    <location>
        <begin position="865"/>
        <end position="875"/>
    </location>
</feature>
<dbReference type="OrthoDB" id="10038475at2759"/>
<dbReference type="KEGG" id="mde:101887583"/>
<dbReference type="VEuPathDB" id="VectorBase:MDOA003863"/>
<dbReference type="EnsemblMetazoa" id="MDOA003863-RA">
    <property type="protein sequence ID" value="MDOA003863-PA"/>
    <property type="gene ID" value="MDOA003863"/>
</dbReference>
<accession>A0A1I8MDT6</accession>
<comment type="similarity">
    <text evidence="2">Belongs to the CND2 H2 (condensin-2 subunit 2) family.</text>
</comment>
<dbReference type="Pfam" id="PF16858">
    <property type="entry name" value="CNDH2_C"/>
    <property type="match status" value="1"/>
</dbReference>
<gene>
    <name evidence="7" type="primary">101887583</name>
</gene>
<dbReference type="RefSeq" id="XP_005185933.2">
    <property type="nucleotide sequence ID" value="XM_005185876.4"/>
</dbReference>
<feature type="compositionally biased region" description="Polar residues" evidence="4">
    <location>
        <begin position="913"/>
        <end position="931"/>
    </location>
</feature>
<feature type="region of interest" description="Disordered" evidence="4">
    <location>
        <begin position="847"/>
        <end position="980"/>
    </location>
</feature>
<evidence type="ECO:0000313" key="7">
    <source>
        <dbReference type="EnsemblMetazoa" id="MDOA003863-PA"/>
    </source>
</evidence>
<sequence length="1310" mass="146742">MANTSSNNLLNDILRSADKHPNSKVSKLIRTVEEDPSQKNIVLLLIELSEHAEYSTDFNISLRYYLDLFERLGIDRDLILNEAGLLLVNSSKIYSKRVDYVQSLVERQILTLSNADQEIQQQKEQNEKEASEETPASQEKPKRGRKRALDAPTDPYEVQLEPKKFKKMTEEKRFATPKTPTKTKSLPRNIEMEQQIHPASWLHATIYDLENEEEVDTKRNYKLFTYHIEHRYNTLVPDINFRLHFKVKDYLDAQAEEDADDVDSAECQRNQEWPPLSEEYVQKYINLENRVLQLELDPTWKSPKRNVETMEMPIGMNDLNTSNIANDVSSINDSGMGTSILESTTNTSRFDNTTASHETSLNNTSLGDLEADKTVDTTQLQENESGLGESLLDQTNNCNETISDAEKSHNEEANTSVAEENENTLSQDKPETGEEATANKESETEKEKANDETATTTQDDAMGTNGETANGAESTEETSTTTVTLSNGVVTAEDKNDCSETAEKQLSNEGNPVENIDNSLINQEEGDKNENQAGTPSAEAEKDTTTNTEDNVQTSGEDSAKDKEGFIELEVHVMDDNDNEPSERLQIQIPTTDDEGVHLSDVYEGDLHMLTPNLPDAMNKDVTIYMDDKLRQALEMPDGVMDNFSQETYTVPVIDQPKEYPLVMNIFKLPSKLVRRKVLFKLGPDMDLYLKARSMKLSRPPPNPREYKLCKNQLQAFSLNNTDMSGILDTPPHSPGHYSEFCGFTDDERDDFDDETTCTDFCGFTEDEQHKLVISPHRLSRDSGVGVDASILTPEKENLATIFEENPAPDVDSCKLNLKSALEKETTEDILNELSDSIRSALEAEIENETTENNKESESASSEVNAEKPGEETEKSTIPLEESGENKSTSAEGEICDNAGENSTENNQEECETISSNKDVQSSAVEETTNIPDKPSDGECDKTNTEENKECQEGTTETVSTANESHVQDETIPGEQENTSFVAEGNDVVDSVAPELEQSMTGDESQEDNALFDLDLQGTKTKIQQWHEHLRPILAKSRERHHFDVFQLGTEIIDTIQSTNCDVAKESTSLKPEASFEDIMDNKDRSYVSRYFLSTLLLANQSNVDIMVKNKSSENPSSWSDIKLKLLSTKRHTVAIEDNIGMISASNKRKSETPVVGEQGPQQLAKKKVKTKSRKIESEEEEEFDDHDNDEDEPLVKLKTTPAKRRSRESPNSPHEKKFKGLTSPASARTVESSTPQQPSKPKEMLIISQEILSPITTELPTTSGRAMAQHQVNLNNIRVKLQPIEKIPQQGDDFDSGIFSLDEVSSISG</sequence>
<evidence type="ECO:0000256" key="1">
    <source>
        <dbReference type="ARBA" id="ARBA00004123"/>
    </source>
</evidence>
<feature type="compositionally biased region" description="Polar residues" evidence="4">
    <location>
        <begin position="1224"/>
        <end position="1240"/>
    </location>
</feature>
<protein>
    <recommendedName>
        <fullName evidence="8">Condensin-2 complex subunit H2 C-terminal domain-containing protein</fullName>
    </recommendedName>
</protein>
<dbReference type="Pfam" id="PF06278">
    <property type="entry name" value="CNDH2_N"/>
    <property type="match status" value="1"/>
</dbReference>
<keyword evidence="3" id="KW-0539">Nucleus</keyword>
<dbReference type="STRING" id="7370.A0A1I8MDT6"/>
<evidence type="ECO:0000256" key="4">
    <source>
        <dbReference type="SAM" id="MobiDB-lite"/>
    </source>
</evidence>
<evidence type="ECO:0000256" key="2">
    <source>
        <dbReference type="ARBA" id="ARBA00007844"/>
    </source>
</evidence>
<dbReference type="PANTHER" id="PTHR14324">
    <property type="entry name" value="CONDENSIN-2 COMPLEX SUBUNIT H2"/>
    <property type="match status" value="1"/>
</dbReference>
<dbReference type="eggNOG" id="KOG2359">
    <property type="taxonomic scope" value="Eukaryota"/>
</dbReference>
<feature type="compositionally biased region" description="Low complexity" evidence="4">
    <location>
        <begin position="466"/>
        <end position="491"/>
    </location>
</feature>
<dbReference type="GO" id="GO:0003682">
    <property type="term" value="F:chromatin binding"/>
    <property type="evidence" value="ECO:0007669"/>
    <property type="project" value="TreeGrafter"/>
</dbReference>
<dbReference type="InterPro" id="IPR031739">
    <property type="entry name" value="Ncaph2"/>
</dbReference>
<feature type="compositionally biased region" description="Basic and acidic residues" evidence="4">
    <location>
        <begin position="934"/>
        <end position="952"/>
    </location>
</feature>
<name>A0A1I8MDT6_MUSDO</name>
<evidence type="ECO:0000259" key="5">
    <source>
        <dbReference type="Pfam" id="PF06278"/>
    </source>
</evidence>
<feature type="domain" description="Condensin II complex subunit H2 N-terminal" evidence="5">
    <location>
        <begin position="54"/>
        <end position="134"/>
    </location>
</feature>
<comment type="subcellular location">
    <subcellularLocation>
        <location evidence="1">Nucleus</location>
    </subcellularLocation>
</comment>
<feature type="compositionally biased region" description="Acidic residues" evidence="4">
    <location>
        <begin position="1178"/>
        <end position="1193"/>
    </location>
</feature>
<feature type="compositionally biased region" description="Polar residues" evidence="4">
    <location>
        <begin position="413"/>
        <end position="427"/>
    </location>
</feature>
<dbReference type="VEuPathDB" id="VectorBase:MDOMA2_007191"/>
<reference evidence="7" key="1">
    <citation type="submission" date="2020-05" db="UniProtKB">
        <authorList>
            <consortium name="EnsemblMetazoa"/>
        </authorList>
    </citation>
    <scope>IDENTIFICATION</scope>
    <source>
        <strain evidence="7">Aabys</strain>
    </source>
</reference>
<organism evidence="7">
    <name type="scientific">Musca domestica</name>
    <name type="common">House fly</name>
    <dbReference type="NCBI Taxonomy" id="7370"/>
    <lineage>
        <taxon>Eukaryota</taxon>
        <taxon>Metazoa</taxon>
        <taxon>Ecdysozoa</taxon>
        <taxon>Arthropoda</taxon>
        <taxon>Hexapoda</taxon>
        <taxon>Insecta</taxon>
        <taxon>Pterygota</taxon>
        <taxon>Neoptera</taxon>
        <taxon>Endopterygota</taxon>
        <taxon>Diptera</taxon>
        <taxon>Brachycera</taxon>
        <taxon>Muscomorpha</taxon>
        <taxon>Muscoidea</taxon>
        <taxon>Muscidae</taxon>
        <taxon>Musca</taxon>
    </lineage>
</organism>
<feature type="compositionally biased region" description="Basic and acidic residues" evidence="4">
    <location>
        <begin position="428"/>
        <end position="451"/>
    </location>
</feature>
<feature type="compositionally biased region" description="Polar residues" evidence="4">
    <location>
        <begin position="335"/>
        <end position="366"/>
    </location>
</feature>
<feature type="region of interest" description="Disordered" evidence="4">
    <location>
        <begin position="120"/>
        <end position="154"/>
    </location>
</feature>
<feature type="region of interest" description="Disordered" evidence="4">
    <location>
        <begin position="335"/>
        <end position="371"/>
    </location>
</feature>
<dbReference type="InterPro" id="IPR009378">
    <property type="entry name" value="H2_N"/>
</dbReference>
<feature type="domain" description="Condensin-2 complex subunit H2 C-terminal" evidence="6">
    <location>
        <begin position="1021"/>
        <end position="1133"/>
    </location>
</feature>